<dbReference type="RefSeq" id="WP_380927861.1">
    <property type="nucleotide sequence ID" value="NZ_JBHUGS010000001.1"/>
</dbReference>
<dbReference type="EMBL" id="JBHUGS010000001">
    <property type="protein sequence ID" value="MFD1950080.1"/>
    <property type="molecule type" value="Genomic_DNA"/>
</dbReference>
<evidence type="ECO:0000313" key="1">
    <source>
        <dbReference type="EMBL" id="MFD1950080.1"/>
    </source>
</evidence>
<reference evidence="2" key="1">
    <citation type="journal article" date="2019" name="Int. J. Syst. Evol. Microbiol.">
        <title>The Global Catalogue of Microorganisms (GCM) 10K type strain sequencing project: providing services to taxonomists for standard genome sequencing and annotation.</title>
        <authorList>
            <consortium name="The Broad Institute Genomics Platform"/>
            <consortium name="The Broad Institute Genome Sequencing Center for Infectious Disease"/>
            <person name="Wu L."/>
            <person name="Ma J."/>
        </authorList>
    </citation>
    <scope>NUCLEOTIDE SEQUENCE [LARGE SCALE GENOMIC DNA]</scope>
    <source>
        <strain evidence="2">CGMCC 1.12702</strain>
    </source>
</reference>
<protein>
    <submittedName>
        <fullName evidence="1">Uncharacterized protein</fullName>
    </submittedName>
</protein>
<name>A0ABW4TVZ3_9SPHN</name>
<evidence type="ECO:0000313" key="2">
    <source>
        <dbReference type="Proteomes" id="UP001597400"/>
    </source>
</evidence>
<sequence>MIVRTTLRHLLWAGLGLVGFTGTAMAGLPGKTYSEGQIWEYRTRPEDKGSLLKIQKIDDGADFPKIGSIYHVSIIGVHFTGLPLAGILQHAPFSKAALDASVTRLSSSKIAFPDSADGIAQWQQAEGGVFTVSVAEAVSFTEQTLRSQMPAQQQGN</sequence>
<comment type="caution">
    <text evidence="1">The sequence shown here is derived from an EMBL/GenBank/DDBJ whole genome shotgun (WGS) entry which is preliminary data.</text>
</comment>
<accession>A0ABW4TVZ3</accession>
<keyword evidence="2" id="KW-1185">Reference proteome</keyword>
<proteinExistence type="predicted"/>
<organism evidence="1 2">
    <name type="scientific">Sphingomonas arantia</name>
    <dbReference type="NCBI Taxonomy" id="1460676"/>
    <lineage>
        <taxon>Bacteria</taxon>
        <taxon>Pseudomonadati</taxon>
        <taxon>Pseudomonadota</taxon>
        <taxon>Alphaproteobacteria</taxon>
        <taxon>Sphingomonadales</taxon>
        <taxon>Sphingomonadaceae</taxon>
        <taxon>Sphingomonas</taxon>
    </lineage>
</organism>
<dbReference type="Proteomes" id="UP001597400">
    <property type="component" value="Unassembled WGS sequence"/>
</dbReference>
<gene>
    <name evidence="1" type="ORF">ACFSGX_04755</name>
</gene>